<keyword evidence="6" id="KW-0819">tRNA processing</keyword>
<evidence type="ECO:0000256" key="8">
    <source>
        <dbReference type="ARBA" id="ARBA00022840"/>
    </source>
</evidence>
<dbReference type="EC" id="2.8.1.14" evidence="3"/>
<keyword evidence="15" id="KW-0489">Methyltransferase</keyword>
<dbReference type="Gene3D" id="2.30.30.280">
    <property type="entry name" value="Adenine nucleotide alpha hydrolases-like domains"/>
    <property type="match status" value="1"/>
</dbReference>
<keyword evidence="10" id="KW-1015">Disulfide bond</keyword>
<evidence type="ECO:0000313" key="16">
    <source>
        <dbReference type="Proteomes" id="UP000095192"/>
    </source>
</evidence>
<dbReference type="GO" id="GO:0008033">
    <property type="term" value="P:tRNA processing"/>
    <property type="evidence" value="ECO:0007669"/>
    <property type="project" value="UniProtKB-KW"/>
</dbReference>
<dbReference type="Pfam" id="PF03054">
    <property type="entry name" value="tRNA_Me_trans"/>
    <property type="match status" value="1"/>
</dbReference>
<feature type="domain" description="tRNA-specific 2-thiouridylase MnmA-like C-terminal" evidence="13">
    <location>
        <begin position="879"/>
        <end position="911"/>
    </location>
</feature>
<keyword evidence="16" id="KW-1185">Reference proteome</keyword>
<sequence>MGSAAESWRFPDIDRPIRPVTSKTFEASFLAAPAAEVSLPPVSELPENTSLCTCTGLSIPSVGPDAVGGARRWLSISRALRRAPTAESRLKLLMQLSLERSHGTPDGHSERSRLCRPSETPGSTLQRNTSQGTNIVAAPSSATNATAAVESPLLTLADSWRPVNGCAASAFVRVSLHLPATFGYTRRNTSMSHPLCCTAAREGVRVHIQTKSDSLVVGGLLYMLSRGLSGGPPCGVWALETLGPTQLLQRSSLVGLLPDTRVKGLRAALQVLAESTRDLLQQLFVDKEPSSCEVSEGAALVWGPKSIAAVKAVQASASTERLPDATYAPIRAAKRRTEEVPEGKNSLVGASLRYSQLPLGDSDPSDVGVPPLGPPTSLMTHDVATAALSEQSRRSLPVAGGAGDEVHVLVSGGVDSSVSLMLLREWGFRPKPVFLKVWAPEAAQLKLQLQGLQEQQLQQEGTVAAAAAAAAAATACPWRADVEAASLASAAAGLALEVVPMQQEYWERVITAFLEGARSGLTLNPDWSCNRLVKFGAFMEALGDTEGKIASGHYARVCMQQGVPRLLRGSDGAKDQSYFLSGLTLHQLSRVLFPVGPLLKTQVRRIALRWRLPSAQRPDSQGLCFLGPLAVGPFLSHILGDKGGPVMHYPSGTLIGRHRGLWGFTAGQQKGVVPLLDPVLCRRCRGASGGPPTLSGPWSVVGKDPEANALFVVSREEEEAAEAHVRAVAAGSREHKGLALLEGAAKGDRRAFLAIKLRQLRTHLRVDSIQWIGGIPPPEFVAASSQVNSQNWPRPFTGNAAAADAASRAAAAARKGLAILSGRPPGGAQGGPPGENADLIVQVRHSAGFVGVAKHKFKILSATEGRLGVSRSLGEYSAEAELLLDEPDVGLAPGQVAVFYRGDECLGSGRISPHQGISFLREALNKSE</sequence>
<protein>
    <recommendedName>
        <fullName evidence="3">tRNA-5-taurinomethyluridine 2-sulfurtransferase</fullName>
        <ecNumber evidence="3">2.8.1.14</ecNumber>
    </recommendedName>
</protein>
<evidence type="ECO:0000256" key="6">
    <source>
        <dbReference type="ARBA" id="ARBA00022694"/>
    </source>
</evidence>
<dbReference type="InParanoid" id="A0A1D3D0N7"/>
<evidence type="ECO:0000259" key="14">
    <source>
        <dbReference type="Pfam" id="PF20259"/>
    </source>
</evidence>
<dbReference type="GO" id="GO:0000049">
    <property type="term" value="F:tRNA binding"/>
    <property type="evidence" value="ECO:0007669"/>
    <property type="project" value="UniProtKB-KW"/>
</dbReference>
<dbReference type="PANTHER" id="PTHR43052">
    <property type="match status" value="1"/>
</dbReference>
<comment type="caution">
    <text evidence="15">The sequence shown here is derived from an EMBL/GenBank/DDBJ whole genome shotgun (WGS) entry which is preliminary data.</text>
</comment>
<comment type="function">
    <text evidence="1">Catalyzes the 2-thiolation of uridine at the wobble position (U34) of mitochondrial tRNA(Lys), tRNA(Glu) and tRNA(Gln). Required for the formation of 5-taurinomethyl-2-thiouridine (tm5s2U) of mitochondrial tRNA(Lys), tRNA(Glu), and tRNA(Gln) at the wobble position. ATP is required to activate the C2 atom of the wobble base.</text>
</comment>
<evidence type="ECO:0000256" key="1">
    <source>
        <dbReference type="ARBA" id="ARBA00003986"/>
    </source>
</evidence>
<dbReference type="VEuPathDB" id="ToxoDB:cyc_01882"/>
<evidence type="ECO:0000256" key="2">
    <source>
        <dbReference type="ARBA" id="ARBA00006191"/>
    </source>
</evidence>
<dbReference type="AlphaFoldDB" id="A0A1D3D0N7"/>
<dbReference type="GO" id="GO:0032259">
    <property type="term" value="P:methylation"/>
    <property type="evidence" value="ECO:0007669"/>
    <property type="project" value="UniProtKB-KW"/>
</dbReference>
<evidence type="ECO:0000256" key="3">
    <source>
        <dbReference type="ARBA" id="ARBA00011953"/>
    </source>
</evidence>
<comment type="similarity">
    <text evidence="2">Belongs to the MnmA/TRMU family.</text>
</comment>
<dbReference type="InterPro" id="IPR051305">
    <property type="entry name" value="tRNA_2-thiouridylase_MnmA"/>
</dbReference>
<keyword evidence="5" id="KW-0808">Transferase</keyword>
<dbReference type="GO" id="GO:0061708">
    <property type="term" value="F:tRNA-5-taurinomethyluridine 2-sulfurtransferase"/>
    <property type="evidence" value="ECO:0007669"/>
    <property type="project" value="UniProtKB-EC"/>
</dbReference>
<evidence type="ECO:0000259" key="13">
    <source>
        <dbReference type="Pfam" id="PF20258"/>
    </source>
</evidence>
<dbReference type="GO" id="GO:0008168">
    <property type="term" value="F:methyltransferase activity"/>
    <property type="evidence" value="ECO:0007669"/>
    <property type="project" value="UniProtKB-KW"/>
</dbReference>
<evidence type="ECO:0000256" key="4">
    <source>
        <dbReference type="ARBA" id="ARBA00022555"/>
    </source>
</evidence>
<dbReference type="InterPro" id="IPR046885">
    <property type="entry name" value="MnmA-like_C"/>
</dbReference>
<name>A0A1D3D0N7_9EIME</name>
<accession>A0A1D3D0N7</accession>
<dbReference type="Pfam" id="PF20258">
    <property type="entry name" value="tRNA_Me_trans_C"/>
    <property type="match status" value="1"/>
</dbReference>
<feature type="domain" description="tRNA-specific 2-thiouridylase MnmA-like central" evidence="14">
    <location>
        <begin position="634"/>
        <end position="713"/>
    </location>
</feature>
<dbReference type="SUPFAM" id="SSF52402">
    <property type="entry name" value="Adenine nucleotide alpha hydrolases-like"/>
    <property type="match status" value="1"/>
</dbReference>
<gene>
    <name evidence="15" type="ORF">cyc_01882</name>
</gene>
<feature type="region of interest" description="Disordered" evidence="12">
    <location>
        <begin position="100"/>
        <end position="130"/>
    </location>
</feature>
<dbReference type="InterPro" id="IPR023382">
    <property type="entry name" value="MnmA-like_central_sf"/>
</dbReference>
<dbReference type="InterPro" id="IPR014729">
    <property type="entry name" value="Rossmann-like_a/b/a_fold"/>
</dbReference>
<organism evidence="15 16">
    <name type="scientific">Cyclospora cayetanensis</name>
    <dbReference type="NCBI Taxonomy" id="88456"/>
    <lineage>
        <taxon>Eukaryota</taxon>
        <taxon>Sar</taxon>
        <taxon>Alveolata</taxon>
        <taxon>Apicomplexa</taxon>
        <taxon>Conoidasida</taxon>
        <taxon>Coccidia</taxon>
        <taxon>Eucoccidiorida</taxon>
        <taxon>Eimeriorina</taxon>
        <taxon>Eimeriidae</taxon>
        <taxon>Cyclospora</taxon>
    </lineage>
</organism>
<keyword evidence="9" id="KW-0694">RNA-binding</keyword>
<evidence type="ECO:0000256" key="12">
    <source>
        <dbReference type="SAM" id="MobiDB-lite"/>
    </source>
</evidence>
<keyword evidence="4" id="KW-0820">tRNA-binding</keyword>
<evidence type="ECO:0000256" key="9">
    <source>
        <dbReference type="ARBA" id="ARBA00022884"/>
    </source>
</evidence>
<keyword evidence="7" id="KW-0547">Nucleotide-binding</keyword>
<keyword evidence="8" id="KW-0067">ATP-binding</keyword>
<dbReference type="GO" id="GO:0005524">
    <property type="term" value="F:ATP binding"/>
    <property type="evidence" value="ECO:0007669"/>
    <property type="project" value="UniProtKB-KW"/>
</dbReference>
<dbReference type="CDD" id="cd01998">
    <property type="entry name" value="MnmA_TRMU-like"/>
    <property type="match status" value="1"/>
</dbReference>
<dbReference type="Proteomes" id="UP000095192">
    <property type="component" value="Unassembled WGS sequence"/>
</dbReference>
<evidence type="ECO:0000256" key="11">
    <source>
        <dbReference type="ARBA" id="ARBA00049564"/>
    </source>
</evidence>
<dbReference type="VEuPathDB" id="ToxoDB:LOC34618812"/>
<feature type="compositionally biased region" description="Basic and acidic residues" evidence="12">
    <location>
        <begin position="100"/>
        <end position="113"/>
    </location>
</feature>
<dbReference type="InterPro" id="IPR004506">
    <property type="entry name" value="MnmA-like"/>
</dbReference>
<feature type="compositionally biased region" description="Polar residues" evidence="12">
    <location>
        <begin position="120"/>
        <end position="130"/>
    </location>
</feature>
<evidence type="ECO:0000313" key="15">
    <source>
        <dbReference type="EMBL" id="OEH77018.1"/>
    </source>
</evidence>
<evidence type="ECO:0000256" key="5">
    <source>
        <dbReference type="ARBA" id="ARBA00022679"/>
    </source>
</evidence>
<dbReference type="EMBL" id="JROU02001239">
    <property type="protein sequence ID" value="OEH77018.1"/>
    <property type="molecule type" value="Genomic_DNA"/>
</dbReference>
<comment type="catalytic activity">
    <reaction evidence="11">
        <text>5-taurinomethyluridine(34) in tRNA + S-sulfanyl-L-cysteinyl-[protein] + AH2 + ATP = 5-taurinomethyl-2-thiouridine(34) in tRNA + L-cysteinyl-[protein] + A + AMP + diphosphate + H(+)</text>
        <dbReference type="Rhea" id="RHEA:47040"/>
        <dbReference type="Rhea" id="RHEA-COMP:10131"/>
        <dbReference type="Rhea" id="RHEA-COMP:11726"/>
        <dbReference type="Rhea" id="RHEA-COMP:11732"/>
        <dbReference type="Rhea" id="RHEA-COMP:11733"/>
        <dbReference type="ChEBI" id="CHEBI:13193"/>
        <dbReference type="ChEBI" id="CHEBI:15378"/>
        <dbReference type="ChEBI" id="CHEBI:17499"/>
        <dbReference type="ChEBI" id="CHEBI:29950"/>
        <dbReference type="ChEBI" id="CHEBI:30616"/>
        <dbReference type="ChEBI" id="CHEBI:33019"/>
        <dbReference type="ChEBI" id="CHEBI:61963"/>
        <dbReference type="ChEBI" id="CHEBI:87171"/>
        <dbReference type="ChEBI" id="CHEBI:87172"/>
        <dbReference type="ChEBI" id="CHEBI:456215"/>
        <dbReference type="EC" id="2.8.1.14"/>
    </reaction>
</comment>
<proteinExistence type="inferred from homology"/>
<reference evidence="15 16" key="1">
    <citation type="journal article" date="2016" name="BMC Genomics">
        <title>Comparative genomics reveals Cyclospora cayetanensis possesses coccidia-like metabolism and invasion components but unique surface antigens.</title>
        <authorList>
            <person name="Liu S."/>
            <person name="Wang L."/>
            <person name="Zheng H."/>
            <person name="Xu Z."/>
            <person name="Roellig D.M."/>
            <person name="Li N."/>
            <person name="Frace M.A."/>
            <person name="Tang K."/>
            <person name="Arrowood M.J."/>
            <person name="Moss D.M."/>
            <person name="Zhang L."/>
            <person name="Feng Y."/>
            <person name="Xiao L."/>
        </authorList>
    </citation>
    <scope>NUCLEOTIDE SEQUENCE [LARGE SCALE GENOMIC DNA]</scope>
    <source>
        <strain evidence="15 16">CHN_HEN01</strain>
    </source>
</reference>
<dbReference type="InterPro" id="IPR046884">
    <property type="entry name" value="MnmA-like_central"/>
</dbReference>
<evidence type="ECO:0000256" key="10">
    <source>
        <dbReference type="ARBA" id="ARBA00023157"/>
    </source>
</evidence>
<dbReference type="Gene3D" id="3.40.50.620">
    <property type="entry name" value="HUPs"/>
    <property type="match status" value="1"/>
</dbReference>
<dbReference type="PANTHER" id="PTHR43052:SF1">
    <property type="entry name" value="TRNA-5-TAURINOMETHYLURIDINE 2-SULFURTRANSFERASE"/>
    <property type="match status" value="1"/>
</dbReference>
<dbReference type="Gene3D" id="3.90.1010.10">
    <property type="match status" value="1"/>
</dbReference>
<dbReference type="Pfam" id="PF20259">
    <property type="entry name" value="tRNA_Me_trans_M"/>
    <property type="match status" value="1"/>
</dbReference>
<evidence type="ECO:0000256" key="7">
    <source>
        <dbReference type="ARBA" id="ARBA00022741"/>
    </source>
</evidence>
<dbReference type="Gene3D" id="2.40.30.10">
    <property type="entry name" value="Translation factors"/>
    <property type="match status" value="1"/>
</dbReference>